<evidence type="ECO:0000259" key="2">
    <source>
        <dbReference type="Pfam" id="PF25121"/>
    </source>
</evidence>
<feature type="region of interest" description="Disordered" evidence="1">
    <location>
        <begin position="356"/>
        <end position="399"/>
    </location>
</feature>
<dbReference type="EMBL" id="LSSK01000037">
    <property type="protein sequence ID" value="OMH85867.1"/>
    <property type="molecule type" value="Genomic_DNA"/>
</dbReference>
<dbReference type="Proteomes" id="UP000188320">
    <property type="component" value="Unassembled WGS sequence"/>
</dbReference>
<name>A0A1R1PY76_ZANCU</name>
<feature type="compositionally biased region" description="Acidic residues" evidence="1">
    <location>
        <begin position="74"/>
        <end position="102"/>
    </location>
</feature>
<evidence type="ECO:0000256" key="1">
    <source>
        <dbReference type="SAM" id="MobiDB-lite"/>
    </source>
</evidence>
<dbReference type="GO" id="GO:0006364">
    <property type="term" value="P:rRNA processing"/>
    <property type="evidence" value="ECO:0007669"/>
    <property type="project" value="InterPro"/>
</dbReference>
<feature type="compositionally biased region" description="Acidic residues" evidence="1">
    <location>
        <begin position="128"/>
        <end position="145"/>
    </location>
</feature>
<reference evidence="4" key="1">
    <citation type="submission" date="2017-01" db="EMBL/GenBank/DDBJ databases">
        <authorList>
            <person name="Wang Y."/>
            <person name="White M."/>
            <person name="Kvist S."/>
            <person name="Moncalvo J.-M."/>
        </authorList>
    </citation>
    <scope>NUCLEOTIDE SEQUENCE [LARGE SCALE GENOMIC DNA]</scope>
    <source>
        <strain evidence="4">COL-18-3</strain>
    </source>
</reference>
<feature type="region of interest" description="Disordered" evidence="1">
    <location>
        <begin position="48"/>
        <end position="166"/>
    </location>
</feature>
<gene>
    <name evidence="3" type="ORF">AX774_g582</name>
</gene>
<feature type="region of interest" description="Disordered" evidence="1">
    <location>
        <begin position="214"/>
        <end position="254"/>
    </location>
</feature>
<dbReference type="InterPro" id="IPR039754">
    <property type="entry name" value="Esf1"/>
</dbReference>
<dbReference type="PANTHER" id="PTHR12202:SF0">
    <property type="entry name" value="ESF1 HOMOLOG"/>
    <property type="match status" value="1"/>
</dbReference>
<feature type="compositionally biased region" description="Acidic residues" evidence="1">
    <location>
        <begin position="368"/>
        <end position="384"/>
    </location>
</feature>
<feature type="compositionally biased region" description="Basic and acidic residues" evidence="1">
    <location>
        <begin position="157"/>
        <end position="166"/>
    </location>
</feature>
<dbReference type="InterPro" id="IPR056750">
    <property type="entry name" value="RRM_ESF1"/>
</dbReference>
<protein>
    <submittedName>
        <fullName evidence="3">Pre-rRNA-processing protein ESF1</fullName>
    </submittedName>
</protein>
<accession>A0A1R1PY76</accession>
<sequence length="465" mass="53725">MERRDERFDKARRDPRFIKPNKIKHKVELDSRFAGKIEQDEFKLKVDKYGRRIEDSRTAAQLSRYYNLKKEESEKEEEEEENSEQDSESTESSSEEEDDEEKEGAAQAKSRKKRMDLARGEGLGSSSSEDEDEESEEEEEEEEAGTDMTAEVLGQDNVERSENESKRLAVVNMDWDNIRAVDIMMAFSGFVPQGGAIMRVSIYVSSFGKERMEKEKQFGPQYEQTENKEEKSKGKEREKAEEDGDGDGDGVDGIDQMKLRNVETARGIYSNCDGTEYESSGNYFDIRYVDDGEEFSEEDVEERVNEMQSYGKYRSNDKFVTKALQHSKVELTWDNTDNRRVIMMRRSNNKDEEIDEIEYKGFLASSGSEDESEDDEMTDEEENGVDGNGDKDKKKKRRDQKIEELRRLLLEGNDDNDVYNQKEFQEDEEMEISFKAGLSGATVNTENETRAGNVANGRQWKEGGW</sequence>
<organism evidence="3 4">
    <name type="scientific">Zancudomyces culisetae</name>
    <name type="common">Gut fungus</name>
    <name type="synonym">Smittium culisetae</name>
    <dbReference type="NCBI Taxonomy" id="1213189"/>
    <lineage>
        <taxon>Eukaryota</taxon>
        <taxon>Fungi</taxon>
        <taxon>Fungi incertae sedis</taxon>
        <taxon>Zoopagomycota</taxon>
        <taxon>Kickxellomycotina</taxon>
        <taxon>Harpellomycetes</taxon>
        <taxon>Harpellales</taxon>
        <taxon>Legeriomycetaceae</taxon>
        <taxon>Zancudomyces</taxon>
    </lineage>
</organism>
<dbReference type="PANTHER" id="PTHR12202">
    <property type="entry name" value="ESF1 HOMOLOG"/>
    <property type="match status" value="1"/>
</dbReference>
<feature type="compositionally biased region" description="Acidic residues" evidence="1">
    <location>
        <begin position="241"/>
        <end position="252"/>
    </location>
</feature>
<feature type="compositionally biased region" description="Basic and acidic residues" evidence="1">
    <location>
        <begin position="225"/>
        <end position="240"/>
    </location>
</feature>
<proteinExistence type="predicted"/>
<feature type="compositionally biased region" description="Basic and acidic residues" evidence="1">
    <location>
        <begin position="48"/>
        <end position="57"/>
    </location>
</feature>
<comment type="caution">
    <text evidence="3">The sequence shown here is derived from an EMBL/GenBank/DDBJ whole genome shotgun (WGS) entry which is preliminary data.</text>
</comment>
<evidence type="ECO:0000313" key="3">
    <source>
        <dbReference type="EMBL" id="OMH85867.1"/>
    </source>
</evidence>
<dbReference type="GO" id="GO:0003723">
    <property type="term" value="F:RNA binding"/>
    <property type="evidence" value="ECO:0007669"/>
    <property type="project" value="TreeGrafter"/>
</dbReference>
<dbReference type="OrthoDB" id="431825at2759"/>
<feature type="region of interest" description="Disordered" evidence="1">
    <location>
        <begin position="441"/>
        <end position="465"/>
    </location>
</feature>
<keyword evidence="4" id="KW-1185">Reference proteome</keyword>
<dbReference type="Pfam" id="PF25121">
    <property type="entry name" value="RRM_ESF1"/>
    <property type="match status" value="1"/>
</dbReference>
<evidence type="ECO:0000313" key="4">
    <source>
        <dbReference type="Proteomes" id="UP000188320"/>
    </source>
</evidence>
<feature type="domain" description="ESF1 RRM" evidence="2">
    <location>
        <begin position="166"/>
        <end position="300"/>
    </location>
</feature>
<dbReference type="AlphaFoldDB" id="A0A1R1PY76"/>